<accession>A0A3P6AIK3</accession>
<dbReference type="InterPro" id="IPR050354">
    <property type="entry name" value="F-box/kelch-repeat_ARATH"/>
</dbReference>
<proteinExistence type="predicted"/>
<sequence length="378" mass="42324">MTENSICHMTEQHMKLLSKCNSGTKEAPYKKKKEAAAYPSCGLSSLPDAVALSCLARVSKLDHPALSMVSKRYRSLMVSSELYDERSSSMGRTENLLYVCLRTAPEPTPRCSGVFLLDCRAHKWSQVPSMRAARASAITGVVNGKIYVVGGCGHKYSSEWAEVFDPKMQTWEPLSVPEDVFFTFCVTRHCMVMDDKIYAVSQFSETICYSPGNDKWEQGSRDLAGGVKRGWCVVGKLLYSCHVSGTVLWCEPKDLEKSNPFTWKEVKGLESLQNQLSSSRMVHHVWGYNSPTLGFSNEFEDQVPGFKLCNSGRNIVLYWDVLVGGFETLEIWCAEISLERRTTGGDDIWGTVLSSNVVMTLDPLLYRFKALYSLSVKV</sequence>
<name>A0A3P6AIK3_BRACM</name>
<dbReference type="Pfam" id="PF25210">
    <property type="entry name" value="Kelch_FKB95"/>
    <property type="match status" value="1"/>
</dbReference>
<evidence type="ECO:0000313" key="3">
    <source>
        <dbReference type="EMBL" id="VDC84041.1"/>
    </source>
</evidence>
<evidence type="ECO:0000259" key="1">
    <source>
        <dbReference type="PROSITE" id="PS50181"/>
    </source>
</evidence>
<dbReference type="Gene3D" id="2.120.10.80">
    <property type="entry name" value="Kelch-type beta propeller"/>
    <property type="match status" value="1"/>
</dbReference>
<dbReference type="InterPro" id="IPR036047">
    <property type="entry name" value="F-box-like_dom_sf"/>
</dbReference>
<dbReference type="EMBL" id="LS974619">
    <property type="protein sequence ID" value="CAG7884999.1"/>
    <property type="molecule type" value="Genomic_DNA"/>
</dbReference>
<dbReference type="InterPro" id="IPR057499">
    <property type="entry name" value="Kelch_FKB95"/>
</dbReference>
<dbReference type="CDD" id="cd22152">
    <property type="entry name" value="F-box_AtAFR-like"/>
    <property type="match status" value="1"/>
</dbReference>
<dbReference type="SUPFAM" id="SSF117281">
    <property type="entry name" value="Kelch motif"/>
    <property type="match status" value="1"/>
</dbReference>
<dbReference type="EMBL" id="LR031572">
    <property type="protein sequence ID" value="VDC84041.1"/>
    <property type="molecule type" value="Genomic_DNA"/>
</dbReference>
<dbReference type="SUPFAM" id="SSF81383">
    <property type="entry name" value="F-box domain"/>
    <property type="match status" value="1"/>
</dbReference>
<dbReference type="PANTHER" id="PTHR24414:SF149">
    <property type="entry name" value="F-BOX DOMAIN-CONTAINING PROTEIN"/>
    <property type="match status" value="1"/>
</dbReference>
<protein>
    <recommendedName>
        <fullName evidence="1">F-box domain-containing protein</fullName>
    </recommendedName>
</protein>
<gene>
    <name evidence="3" type="ORF">BRAA03T15259Z</name>
    <name evidence="2" type="ORF">BRAPAZ1V2_A03P63420.2</name>
</gene>
<reference evidence="3" key="1">
    <citation type="submission" date="2018-11" db="EMBL/GenBank/DDBJ databases">
        <authorList>
            <consortium name="Genoscope - CEA"/>
            <person name="William W."/>
        </authorList>
    </citation>
    <scope>NUCLEOTIDE SEQUENCE</scope>
</reference>
<evidence type="ECO:0000313" key="2">
    <source>
        <dbReference type="EMBL" id="CAG7884999.1"/>
    </source>
</evidence>
<dbReference type="Gramene" id="A03p63420.2_BraZ1">
    <property type="protein sequence ID" value="A03p63420.2_BraZ1.CDS"/>
    <property type="gene ID" value="A03g63420.2_BraZ1"/>
</dbReference>
<dbReference type="PANTHER" id="PTHR24414">
    <property type="entry name" value="F-BOX/KELCH-REPEAT PROTEIN SKIP4"/>
    <property type="match status" value="1"/>
</dbReference>
<dbReference type="Proteomes" id="UP000694005">
    <property type="component" value="Chromosome A03"/>
</dbReference>
<dbReference type="InterPro" id="IPR001810">
    <property type="entry name" value="F-box_dom"/>
</dbReference>
<organism evidence="3">
    <name type="scientific">Brassica campestris</name>
    <name type="common">Field mustard</name>
    <dbReference type="NCBI Taxonomy" id="3711"/>
    <lineage>
        <taxon>Eukaryota</taxon>
        <taxon>Viridiplantae</taxon>
        <taxon>Streptophyta</taxon>
        <taxon>Embryophyta</taxon>
        <taxon>Tracheophyta</taxon>
        <taxon>Spermatophyta</taxon>
        <taxon>Magnoliopsida</taxon>
        <taxon>eudicotyledons</taxon>
        <taxon>Gunneridae</taxon>
        <taxon>Pentapetalae</taxon>
        <taxon>rosids</taxon>
        <taxon>malvids</taxon>
        <taxon>Brassicales</taxon>
        <taxon>Brassicaceae</taxon>
        <taxon>Brassiceae</taxon>
        <taxon>Brassica</taxon>
    </lineage>
</organism>
<dbReference type="AlphaFoldDB" id="A0A3P6AIK3"/>
<dbReference type="PROSITE" id="PS50181">
    <property type="entry name" value="FBOX"/>
    <property type="match status" value="1"/>
</dbReference>
<dbReference type="InterPro" id="IPR015915">
    <property type="entry name" value="Kelch-typ_b-propeller"/>
</dbReference>
<feature type="domain" description="F-box" evidence="1">
    <location>
        <begin position="40"/>
        <end position="86"/>
    </location>
</feature>